<dbReference type="OrthoDB" id="5038142at2759"/>
<dbReference type="Proteomes" id="UP000288168">
    <property type="component" value="Unassembled WGS sequence"/>
</dbReference>
<gene>
    <name evidence="1" type="ORF">CEP54_016416</name>
</gene>
<evidence type="ECO:0000313" key="2">
    <source>
        <dbReference type="Proteomes" id="UP000288168"/>
    </source>
</evidence>
<comment type="caution">
    <text evidence="1">The sequence shown here is derived from an EMBL/GenBank/DDBJ whole genome shotgun (WGS) entry which is preliminary data.</text>
</comment>
<dbReference type="STRING" id="1325734.A0A428NC46"/>
<keyword evidence="2" id="KW-1185">Reference proteome</keyword>
<protein>
    <submittedName>
        <fullName evidence="1">Uncharacterized protein</fullName>
    </submittedName>
</protein>
<organism evidence="1 2">
    <name type="scientific">Fusarium duplospermum</name>
    <dbReference type="NCBI Taxonomy" id="1325734"/>
    <lineage>
        <taxon>Eukaryota</taxon>
        <taxon>Fungi</taxon>
        <taxon>Dikarya</taxon>
        <taxon>Ascomycota</taxon>
        <taxon>Pezizomycotina</taxon>
        <taxon>Sordariomycetes</taxon>
        <taxon>Hypocreomycetidae</taxon>
        <taxon>Hypocreales</taxon>
        <taxon>Nectriaceae</taxon>
        <taxon>Fusarium</taxon>
        <taxon>Fusarium solani species complex</taxon>
    </lineage>
</organism>
<proteinExistence type="predicted"/>
<dbReference type="AlphaFoldDB" id="A0A428NC46"/>
<dbReference type="EMBL" id="NKCI01000877">
    <property type="protein sequence ID" value="RSL38351.1"/>
    <property type="molecule type" value="Genomic_DNA"/>
</dbReference>
<accession>A0A428NC46</accession>
<name>A0A428NC46_9HYPO</name>
<reference evidence="1 2" key="1">
    <citation type="submission" date="2017-06" db="EMBL/GenBank/DDBJ databases">
        <title>Comparative genomic analysis of Ambrosia Fusariam Clade fungi.</title>
        <authorList>
            <person name="Stajich J.E."/>
            <person name="Carrillo J."/>
            <person name="Kijimoto T."/>
            <person name="Eskalen A."/>
            <person name="O'Donnell K."/>
            <person name="Kasson M."/>
        </authorList>
    </citation>
    <scope>NUCLEOTIDE SEQUENCE [LARGE SCALE GENOMIC DNA]</scope>
    <source>
        <strain evidence="1 2">NRRL62584</strain>
    </source>
</reference>
<feature type="non-terminal residue" evidence="1">
    <location>
        <position position="77"/>
    </location>
</feature>
<evidence type="ECO:0000313" key="1">
    <source>
        <dbReference type="EMBL" id="RSL38351.1"/>
    </source>
</evidence>
<sequence length="77" mass="8717">MNPLPPLPDFEAVSRSYAVIAEEFTKVGNLPSISGGQEVQESVRRLELQFRETAREQREMLGRIQGMLEASVQENRV</sequence>